<keyword evidence="1" id="KW-0677">Repeat</keyword>
<organism evidence="2 3">
    <name type="scientific">Adineta ricciae</name>
    <name type="common">Rotifer</name>
    <dbReference type="NCBI Taxonomy" id="249248"/>
    <lineage>
        <taxon>Eukaryota</taxon>
        <taxon>Metazoa</taxon>
        <taxon>Spiralia</taxon>
        <taxon>Gnathifera</taxon>
        <taxon>Rotifera</taxon>
        <taxon>Eurotatoria</taxon>
        <taxon>Bdelloidea</taxon>
        <taxon>Adinetida</taxon>
        <taxon>Adinetidae</taxon>
        <taxon>Adineta</taxon>
    </lineage>
</organism>
<accession>A0A815Y214</accession>
<keyword evidence="3" id="KW-1185">Reference proteome</keyword>
<dbReference type="Pfam" id="PF01436">
    <property type="entry name" value="NHL"/>
    <property type="match status" value="1"/>
</dbReference>
<gene>
    <name evidence="2" type="ORF">XAT740_LOCUS43959</name>
</gene>
<dbReference type="Proteomes" id="UP000663828">
    <property type="component" value="Unassembled WGS sequence"/>
</dbReference>
<dbReference type="InterPro" id="IPR001258">
    <property type="entry name" value="NHL_repeat"/>
</dbReference>
<comment type="caution">
    <text evidence="2">The sequence shown here is derived from an EMBL/GenBank/DDBJ whole genome shotgun (WGS) entry which is preliminary data.</text>
</comment>
<dbReference type="SUPFAM" id="SSF101898">
    <property type="entry name" value="NHL repeat"/>
    <property type="match status" value="1"/>
</dbReference>
<dbReference type="EMBL" id="CAJNOR010005502">
    <property type="protein sequence ID" value="CAF1565059.1"/>
    <property type="molecule type" value="Genomic_DNA"/>
</dbReference>
<evidence type="ECO:0000256" key="1">
    <source>
        <dbReference type="ARBA" id="ARBA00022737"/>
    </source>
</evidence>
<dbReference type="GO" id="GO:0000209">
    <property type="term" value="P:protein polyubiquitination"/>
    <property type="evidence" value="ECO:0007669"/>
    <property type="project" value="TreeGrafter"/>
</dbReference>
<dbReference type="InterPro" id="IPR011042">
    <property type="entry name" value="6-blade_b-propeller_TolB-like"/>
</dbReference>
<dbReference type="PANTHER" id="PTHR24104">
    <property type="entry name" value="E3 UBIQUITIN-PROTEIN LIGASE NHLRC1-RELATED"/>
    <property type="match status" value="1"/>
</dbReference>
<dbReference type="Gene3D" id="2.40.10.500">
    <property type="match status" value="1"/>
</dbReference>
<dbReference type="Gene3D" id="2.120.10.30">
    <property type="entry name" value="TolB, C-terminal domain"/>
    <property type="match status" value="1"/>
</dbReference>
<dbReference type="GO" id="GO:0043161">
    <property type="term" value="P:proteasome-mediated ubiquitin-dependent protein catabolic process"/>
    <property type="evidence" value="ECO:0007669"/>
    <property type="project" value="TreeGrafter"/>
</dbReference>
<name>A0A815Y214_ADIRI</name>
<sequence length="207" mass="22575">MYVTDTENHRIQRFLLNSSLATTVAGTGSKSSALTGLDHPSAVVVDDDYHVYVLDKHNARVVLWGPNATSGTTVISNNALKKTAAMIYVPGSSDQVYISDEDSNKIYRWSFNMSLPTSSLSQVNSTTNALNTPKGMTTDMYGNLYVADYENHRIVMYCANSTVGIVVAGDTGGSPTLDKPMDIAFDSDLNMYVVVDGDNQVIKFPRR</sequence>
<dbReference type="AlphaFoldDB" id="A0A815Y214"/>
<proteinExistence type="predicted"/>
<protein>
    <submittedName>
        <fullName evidence="2">Uncharacterized protein</fullName>
    </submittedName>
</protein>
<dbReference type="GO" id="GO:0061630">
    <property type="term" value="F:ubiquitin protein ligase activity"/>
    <property type="evidence" value="ECO:0007669"/>
    <property type="project" value="TreeGrafter"/>
</dbReference>
<dbReference type="GO" id="GO:0008270">
    <property type="term" value="F:zinc ion binding"/>
    <property type="evidence" value="ECO:0007669"/>
    <property type="project" value="UniProtKB-KW"/>
</dbReference>
<dbReference type="CDD" id="cd05819">
    <property type="entry name" value="NHL"/>
    <property type="match status" value="1"/>
</dbReference>
<evidence type="ECO:0000313" key="3">
    <source>
        <dbReference type="Proteomes" id="UP000663828"/>
    </source>
</evidence>
<reference evidence="2" key="1">
    <citation type="submission" date="2021-02" db="EMBL/GenBank/DDBJ databases">
        <authorList>
            <person name="Nowell W R."/>
        </authorList>
    </citation>
    <scope>NUCLEOTIDE SEQUENCE</scope>
</reference>
<evidence type="ECO:0000313" key="2">
    <source>
        <dbReference type="EMBL" id="CAF1565059.1"/>
    </source>
</evidence>
<dbReference type="InterPro" id="IPR050952">
    <property type="entry name" value="TRIM-NHL_E3_ligases"/>
</dbReference>
<dbReference type="PANTHER" id="PTHR24104:SF25">
    <property type="entry name" value="PROTEIN LIN-41"/>
    <property type="match status" value="1"/>
</dbReference>